<accession>T1JYE4</accession>
<evidence type="ECO:0000313" key="3">
    <source>
        <dbReference type="Proteomes" id="UP000015104"/>
    </source>
</evidence>
<feature type="signal peptide" evidence="1">
    <location>
        <begin position="1"/>
        <end position="20"/>
    </location>
</feature>
<dbReference type="HOGENOM" id="CLU_141844_0_0_1"/>
<dbReference type="EMBL" id="CAEY01001105">
    <property type="status" value="NOT_ANNOTATED_CDS"/>
    <property type="molecule type" value="Genomic_DNA"/>
</dbReference>
<evidence type="ECO:0000313" key="2">
    <source>
        <dbReference type="EnsemblMetazoa" id="tetur03g00070.1"/>
    </source>
</evidence>
<dbReference type="AlphaFoldDB" id="T1JYE4"/>
<evidence type="ECO:0000256" key="1">
    <source>
        <dbReference type="SAM" id="SignalP"/>
    </source>
</evidence>
<organism evidence="2 3">
    <name type="scientific">Tetranychus urticae</name>
    <name type="common">Two-spotted spider mite</name>
    <dbReference type="NCBI Taxonomy" id="32264"/>
    <lineage>
        <taxon>Eukaryota</taxon>
        <taxon>Metazoa</taxon>
        <taxon>Ecdysozoa</taxon>
        <taxon>Arthropoda</taxon>
        <taxon>Chelicerata</taxon>
        <taxon>Arachnida</taxon>
        <taxon>Acari</taxon>
        <taxon>Acariformes</taxon>
        <taxon>Trombidiformes</taxon>
        <taxon>Prostigmata</taxon>
        <taxon>Eleutherengona</taxon>
        <taxon>Raphignathae</taxon>
        <taxon>Tetranychoidea</taxon>
        <taxon>Tetranychidae</taxon>
        <taxon>Tetranychus</taxon>
    </lineage>
</organism>
<name>T1JYE4_TETUR</name>
<reference evidence="2" key="2">
    <citation type="submission" date="2015-06" db="UniProtKB">
        <authorList>
            <consortium name="EnsemblMetazoa"/>
        </authorList>
    </citation>
    <scope>IDENTIFICATION</scope>
</reference>
<dbReference type="Proteomes" id="UP000015104">
    <property type="component" value="Unassembled WGS sequence"/>
</dbReference>
<proteinExistence type="predicted"/>
<keyword evidence="3" id="KW-1185">Reference proteome</keyword>
<keyword evidence="1" id="KW-0732">Signal</keyword>
<sequence length="133" mass="14802">MIKQTFTLILLITTVSLARSASDNEESTFYVDAFKEVCSLRTKEIKDGNFDKAIKATSDCREKLLSKDELAAISKCEIILPMIKADEVTKICNDMNGSLDKFTEQIKCNKQAAGDKINKFGECYVAFQRSVAG</sequence>
<protein>
    <submittedName>
        <fullName evidence="2">Uncharacterized protein</fullName>
    </submittedName>
</protein>
<reference evidence="3" key="1">
    <citation type="submission" date="2011-08" db="EMBL/GenBank/DDBJ databases">
        <authorList>
            <person name="Rombauts S."/>
        </authorList>
    </citation>
    <scope>NUCLEOTIDE SEQUENCE</scope>
    <source>
        <strain evidence="3">London</strain>
    </source>
</reference>
<gene>
    <name evidence="2" type="primary">107372311</name>
</gene>
<dbReference type="KEGG" id="tut:107372311"/>
<feature type="chain" id="PRO_5004580110" evidence="1">
    <location>
        <begin position="21"/>
        <end position="133"/>
    </location>
</feature>
<dbReference type="EnsemblMetazoa" id="tetur03g00070.1">
    <property type="protein sequence ID" value="tetur03g00070.1"/>
    <property type="gene ID" value="tetur03g00070"/>
</dbReference>